<dbReference type="EMBL" id="BKCJ010262825">
    <property type="protein sequence ID" value="GEZ30120.1"/>
    <property type="molecule type" value="Genomic_DNA"/>
</dbReference>
<evidence type="ECO:0000256" key="4">
    <source>
        <dbReference type="ARBA" id="ARBA00022801"/>
    </source>
</evidence>
<dbReference type="InterPro" id="IPR012337">
    <property type="entry name" value="RNaseH-like_sf"/>
</dbReference>
<dbReference type="InterPro" id="IPR039537">
    <property type="entry name" value="Retrotran_Ty1/copia-like"/>
</dbReference>
<keyword evidence="5" id="KW-0460">Magnesium</keyword>
<dbReference type="GO" id="GO:0003676">
    <property type="term" value="F:nucleic acid binding"/>
    <property type="evidence" value="ECO:0007669"/>
    <property type="project" value="InterPro"/>
</dbReference>
<keyword evidence="1" id="KW-0540">Nuclease</keyword>
<feature type="region of interest" description="Disordered" evidence="10">
    <location>
        <begin position="193"/>
        <end position="214"/>
    </location>
</feature>
<keyword evidence="6" id="KW-0229">DNA integration</keyword>
<dbReference type="InterPro" id="IPR036397">
    <property type="entry name" value="RNaseH_sf"/>
</dbReference>
<dbReference type="Pfam" id="PF00665">
    <property type="entry name" value="rve"/>
    <property type="match status" value="1"/>
</dbReference>
<dbReference type="InterPro" id="IPR041588">
    <property type="entry name" value="Integrase_H2C2"/>
</dbReference>
<proteinExistence type="predicted"/>
<evidence type="ECO:0000256" key="6">
    <source>
        <dbReference type="ARBA" id="ARBA00022908"/>
    </source>
</evidence>
<reference evidence="12" key="1">
    <citation type="journal article" date="2019" name="Sci. Rep.">
        <title>Draft genome of Tanacetum cinerariifolium, the natural source of mosquito coil.</title>
        <authorList>
            <person name="Yamashiro T."/>
            <person name="Shiraishi A."/>
            <person name="Satake H."/>
            <person name="Nakayama K."/>
        </authorList>
    </citation>
    <scope>NUCLEOTIDE SEQUENCE</scope>
</reference>
<organism evidence="12">
    <name type="scientific">Tanacetum cinerariifolium</name>
    <name type="common">Dalmatian daisy</name>
    <name type="synonym">Chrysanthemum cinerariifolium</name>
    <dbReference type="NCBI Taxonomy" id="118510"/>
    <lineage>
        <taxon>Eukaryota</taxon>
        <taxon>Viridiplantae</taxon>
        <taxon>Streptophyta</taxon>
        <taxon>Embryophyta</taxon>
        <taxon>Tracheophyta</taxon>
        <taxon>Spermatophyta</taxon>
        <taxon>Magnoliopsida</taxon>
        <taxon>eudicotyledons</taxon>
        <taxon>Gunneridae</taxon>
        <taxon>Pentapetalae</taxon>
        <taxon>asterids</taxon>
        <taxon>campanulids</taxon>
        <taxon>Asterales</taxon>
        <taxon>Asteraceae</taxon>
        <taxon>Asteroideae</taxon>
        <taxon>Anthemideae</taxon>
        <taxon>Anthemidinae</taxon>
        <taxon>Tanacetum</taxon>
    </lineage>
</organism>
<dbReference type="GO" id="GO:0046872">
    <property type="term" value="F:metal ion binding"/>
    <property type="evidence" value="ECO:0007669"/>
    <property type="project" value="UniProtKB-KW"/>
</dbReference>
<evidence type="ECO:0000256" key="8">
    <source>
        <dbReference type="ARBA" id="ARBA00022932"/>
    </source>
</evidence>
<dbReference type="PANTHER" id="PTHR42648">
    <property type="entry name" value="TRANSPOSASE, PUTATIVE-RELATED"/>
    <property type="match status" value="1"/>
</dbReference>
<evidence type="ECO:0000256" key="9">
    <source>
        <dbReference type="ARBA" id="ARBA00023172"/>
    </source>
</evidence>
<gene>
    <name evidence="12" type="ORF">Tci_502093</name>
</gene>
<keyword evidence="2" id="KW-0479">Metal-binding</keyword>
<sequence>MAKASPTQAWLWNQILSHLNFDYINLLSKKDIMIGLPKLKYIKDQLCSYFEVSKAKRSSFKTKVVPSSTGRLNLLHMDLCSPMRVESINGKKSILVIVDDYSRYTWTLFLRTKDETPEVPKDFLKMIQRNLQAQVIKVHNDRGTEFLNKTLTAYFKEKRTRLIVESIHIKFDEIKEMTEMSIDNNTSCLVSQRQKASDYDNSGPATQLQQVSPSADTTAPLQLELDLHFGLLYDEFFTNEPITLTTTIHAEENYNNQAAYAHFKPYKFVNPLCTPVQEVVDSSLCNVDNSNMHTFYQRHQFQYRWTKDHPLKQVRGNPSKPVQTRRQLTTIPEMCKANVVADALSRKSGMIAGIKVEEEIIRDLERLSIELYVSGQHGYWASLRIEPDLISRIKEAQKEDSEIWTIVKNLNEQDTRLVVPNDATVREALLTEAHSSPFSVHPGSTRMYHDLKQYFWWSGMKRDVATFVARCLICQQVKIEHQRASGLLQQLDIPVWK</sequence>
<evidence type="ECO:0000256" key="7">
    <source>
        <dbReference type="ARBA" id="ARBA00022918"/>
    </source>
</evidence>
<dbReference type="PROSITE" id="PS50994">
    <property type="entry name" value="INTEGRASE"/>
    <property type="match status" value="1"/>
</dbReference>
<dbReference type="SUPFAM" id="SSF53098">
    <property type="entry name" value="Ribonuclease H-like"/>
    <property type="match status" value="1"/>
</dbReference>
<dbReference type="AlphaFoldDB" id="A0A699I9B4"/>
<comment type="caution">
    <text evidence="12">The sequence shown here is derived from an EMBL/GenBank/DDBJ whole genome shotgun (WGS) entry which is preliminary data.</text>
</comment>
<dbReference type="Pfam" id="PF17921">
    <property type="entry name" value="Integrase_H2C2"/>
    <property type="match status" value="1"/>
</dbReference>
<dbReference type="GO" id="GO:0003964">
    <property type="term" value="F:RNA-directed DNA polymerase activity"/>
    <property type="evidence" value="ECO:0007669"/>
    <property type="project" value="UniProtKB-KW"/>
</dbReference>
<dbReference type="GO" id="GO:0004519">
    <property type="term" value="F:endonuclease activity"/>
    <property type="evidence" value="ECO:0007669"/>
    <property type="project" value="UniProtKB-KW"/>
</dbReference>
<keyword evidence="9" id="KW-0233">DNA recombination</keyword>
<dbReference type="GO" id="GO:0003887">
    <property type="term" value="F:DNA-directed DNA polymerase activity"/>
    <property type="evidence" value="ECO:0007669"/>
    <property type="project" value="UniProtKB-KW"/>
</dbReference>
<evidence type="ECO:0000256" key="1">
    <source>
        <dbReference type="ARBA" id="ARBA00022722"/>
    </source>
</evidence>
<dbReference type="PANTHER" id="PTHR42648:SF11">
    <property type="entry name" value="TRANSPOSON TY4-P GAG-POL POLYPROTEIN"/>
    <property type="match status" value="1"/>
</dbReference>
<evidence type="ECO:0000259" key="11">
    <source>
        <dbReference type="PROSITE" id="PS50994"/>
    </source>
</evidence>
<dbReference type="Gene3D" id="1.10.340.70">
    <property type="match status" value="1"/>
</dbReference>
<name>A0A699I9B4_TANCI</name>
<accession>A0A699I9B4</accession>
<dbReference type="GO" id="GO:0016787">
    <property type="term" value="F:hydrolase activity"/>
    <property type="evidence" value="ECO:0007669"/>
    <property type="project" value="UniProtKB-KW"/>
</dbReference>
<dbReference type="GO" id="GO:0006310">
    <property type="term" value="P:DNA recombination"/>
    <property type="evidence" value="ECO:0007669"/>
    <property type="project" value="UniProtKB-KW"/>
</dbReference>
<evidence type="ECO:0000256" key="5">
    <source>
        <dbReference type="ARBA" id="ARBA00022842"/>
    </source>
</evidence>
<keyword evidence="8" id="KW-0239">DNA-directed DNA polymerase</keyword>
<keyword evidence="8" id="KW-0548">Nucleotidyltransferase</keyword>
<dbReference type="InterPro" id="IPR001584">
    <property type="entry name" value="Integrase_cat-core"/>
</dbReference>
<feature type="domain" description="Integrase catalytic" evidence="11">
    <location>
        <begin position="62"/>
        <end position="157"/>
    </location>
</feature>
<dbReference type="Pfam" id="PF13976">
    <property type="entry name" value="gag_pre-integrs"/>
    <property type="match status" value="1"/>
</dbReference>
<dbReference type="Gene3D" id="3.30.420.10">
    <property type="entry name" value="Ribonuclease H-like superfamily/Ribonuclease H"/>
    <property type="match status" value="1"/>
</dbReference>
<protein>
    <submittedName>
        <fullName evidence="12">Putative reverse transcriptase domain-containing protein</fullName>
    </submittedName>
</protein>
<keyword evidence="4" id="KW-0378">Hydrolase</keyword>
<evidence type="ECO:0000256" key="2">
    <source>
        <dbReference type="ARBA" id="ARBA00022723"/>
    </source>
</evidence>
<dbReference type="GO" id="GO:0015074">
    <property type="term" value="P:DNA integration"/>
    <property type="evidence" value="ECO:0007669"/>
    <property type="project" value="UniProtKB-KW"/>
</dbReference>
<dbReference type="InterPro" id="IPR025724">
    <property type="entry name" value="GAG-pre-integrase_dom"/>
</dbReference>
<keyword evidence="3" id="KW-0255">Endonuclease</keyword>
<keyword evidence="7 12" id="KW-0695">RNA-directed DNA polymerase</keyword>
<evidence type="ECO:0000256" key="10">
    <source>
        <dbReference type="SAM" id="MobiDB-lite"/>
    </source>
</evidence>
<dbReference type="FunFam" id="1.10.340.70:FF:000001">
    <property type="entry name" value="Retrovirus-related Pol polyprotein from transposon gypsy-like Protein"/>
    <property type="match status" value="1"/>
</dbReference>
<keyword evidence="8" id="KW-0808">Transferase</keyword>
<evidence type="ECO:0000313" key="12">
    <source>
        <dbReference type="EMBL" id="GEZ30120.1"/>
    </source>
</evidence>
<evidence type="ECO:0000256" key="3">
    <source>
        <dbReference type="ARBA" id="ARBA00022759"/>
    </source>
</evidence>